<accession>A0ABS9FBI8</accession>
<feature type="domain" description="Telomere resolvase ResT/TelK catalytic" evidence="1">
    <location>
        <begin position="185"/>
        <end position="374"/>
    </location>
</feature>
<organism evidence="3 4">
    <name type="scientific">Pseudomonas gessardii</name>
    <dbReference type="NCBI Taxonomy" id="78544"/>
    <lineage>
        <taxon>Bacteria</taxon>
        <taxon>Pseudomonadati</taxon>
        <taxon>Pseudomonadota</taxon>
        <taxon>Gammaproteobacteria</taxon>
        <taxon>Pseudomonadales</taxon>
        <taxon>Pseudomonadaceae</taxon>
        <taxon>Pseudomonas</taxon>
    </lineage>
</organism>
<sequence>MAGFGNRGGQTRQKVELQKMISELITDIEAIDADQETSRADKTRLITRRATRLKKELYEDRRRKASEKLAPASYRRYLTIVRKAVTAKNWHHHSLAVEAARLGKKFPRYAEALESMASLGDITAIRLAHRDLLNQVKRERHDDAHQAISTMKLDHEVMRHLTLPAVTAEQLADDHVERLEVRATNTIEINYHWLMDRIAELLSETRADSNGVFAPMFSSLALGLAFATGRREVEVLALGRFKKVGDFEVEFSGQAKRREGIDHTDSYRIYTLIPADAVIEAMNKLRALPEVLELQDMTNVQINQRVAKTLNTLAKRIFDDPARVFRDSRSIWARLVFELHFNRDDRWKKVNESVFWRSMLGHEDVDTQEAYKQFKIDYTKPERPAHKFATRLEALGALDKHAKIEGRRALERIHEWVKATVKANPGARINQNVITQALNSNRANIKEYLALADEALATPDSAFLKVHAPSPPSDVARAKPHLVTHKQEDGSWLVVASVNGVEAARAVNVDRLAAMREAFTAAGG</sequence>
<evidence type="ECO:0000259" key="1">
    <source>
        <dbReference type="Pfam" id="PF16684"/>
    </source>
</evidence>
<gene>
    <name evidence="3" type="ORF">GIW56_23010</name>
</gene>
<evidence type="ECO:0000259" key="2">
    <source>
        <dbReference type="Pfam" id="PF20818"/>
    </source>
</evidence>
<name>A0ABS9FBI8_9PSED</name>
<reference evidence="3 4" key="1">
    <citation type="submission" date="2019-11" db="EMBL/GenBank/DDBJ databases">
        <title>Epiphytic Pseudomonas syringae from cherry orchards.</title>
        <authorList>
            <person name="Hulin M.T."/>
        </authorList>
    </citation>
    <scope>NUCLEOTIDE SEQUENCE [LARGE SCALE GENOMIC DNA]</scope>
    <source>
        <strain evidence="3 4">PA-6-5B</strain>
    </source>
</reference>
<dbReference type="EMBL" id="WKED01000055">
    <property type="protein sequence ID" value="MCF5109704.1"/>
    <property type="molecule type" value="Genomic_DNA"/>
</dbReference>
<dbReference type="Gene3D" id="1.10.10.2040">
    <property type="match status" value="1"/>
</dbReference>
<evidence type="ECO:0008006" key="5">
    <source>
        <dbReference type="Google" id="ProtNLM"/>
    </source>
</evidence>
<dbReference type="Pfam" id="PF20818">
    <property type="entry name" value="TelK_stirrup"/>
    <property type="match status" value="1"/>
</dbReference>
<dbReference type="InterPro" id="IPR049454">
    <property type="entry name" value="TelK_stirrup"/>
</dbReference>
<dbReference type="Gene3D" id="1.10.443.30">
    <property type="entry name" value="Telomere resolvase"/>
    <property type="match status" value="1"/>
</dbReference>
<protein>
    <recommendedName>
        <fullName evidence="5">Protelomerase</fullName>
    </recommendedName>
</protein>
<keyword evidence="4" id="KW-1185">Reference proteome</keyword>
<dbReference type="InterPro" id="IPR038280">
    <property type="entry name" value="ResT/TelK_cat_sf"/>
</dbReference>
<feature type="domain" description="Protelomerase TelK-like stirrup" evidence="2">
    <location>
        <begin position="390"/>
        <end position="457"/>
    </location>
</feature>
<dbReference type="Gene3D" id="1.10.287.3180">
    <property type="match status" value="1"/>
</dbReference>
<dbReference type="Proteomes" id="UP000814003">
    <property type="component" value="Unassembled WGS sequence"/>
</dbReference>
<evidence type="ECO:0000313" key="3">
    <source>
        <dbReference type="EMBL" id="MCF5109704.1"/>
    </source>
</evidence>
<evidence type="ECO:0000313" key="4">
    <source>
        <dbReference type="Proteomes" id="UP000814003"/>
    </source>
</evidence>
<proteinExistence type="predicted"/>
<dbReference type="RefSeq" id="WP_236384439.1">
    <property type="nucleotide sequence ID" value="NZ_WKED01000055.1"/>
</dbReference>
<dbReference type="InterPro" id="IPR032047">
    <property type="entry name" value="ResT/TelK_cat"/>
</dbReference>
<comment type="caution">
    <text evidence="3">The sequence shown here is derived from an EMBL/GenBank/DDBJ whole genome shotgun (WGS) entry which is preliminary data.</text>
</comment>
<dbReference type="Pfam" id="PF16684">
    <property type="entry name" value="ResT-TelK_cat"/>
    <property type="match status" value="1"/>
</dbReference>